<reference evidence="2" key="1">
    <citation type="journal article" date="2022" name="Int. J. Mol. Sci.">
        <title>Draft Genome of Tanacetum Coccineum: Genomic Comparison of Closely Related Tanacetum-Family Plants.</title>
        <authorList>
            <person name="Yamashiro T."/>
            <person name="Shiraishi A."/>
            <person name="Nakayama K."/>
            <person name="Satake H."/>
        </authorList>
    </citation>
    <scope>NUCLEOTIDE SEQUENCE</scope>
</reference>
<evidence type="ECO:0000313" key="3">
    <source>
        <dbReference type="Proteomes" id="UP001151760"/>
    </source>
</evidence>
<gene>
    <name evidence="2" type="ORF">Tco_0907335</name>
</gene>
<feature type="compositionally biased region" description="Basic and acidic residues" evidence="1">
    <location>
        <begin position="337"/>
        <end position="351"/>
    </location>
</feature>
<dbReference type="EMBL" id="BQNB010014345">
    <property type="protein sequence ID" value="GJT27060.1"/>
    <property type="molecule type" value="Genomic_DNA"/>
</dbReference>
<accession>A0ABQ5CJ37</accession>
<name>A0ABQ5CJ37_9ASTR</name>
<protein>
    <recommendedName>
        <fullName evidence="4">Monodehydroascorbate reductase</fullName>
    </recommendedName>
</protein>
<organism evidence="2 3">
    <name type="scientific">Tanacetum coccineum</name>
    <dbReference type="NCBI Taxonomy" id="301880"/>
    <lineage>
        <taxon>Eukaryota</taxon>
        <taxon>Viridiplantae</taxon>
        <taxon>Streptophyta</taxon>
        <taxon>Embryophyta</taxon>
        <taxon>Tracheophyta</taxon>
        <taxon>Spermatophyta</taxon>
        <taxon>Magnoliopsida</taxon>
        <taxon>eudicotyledons</taxon>
        <taxon>Gunneridae</taxon>
        <taxon>Pentapetalae</taxon>
        <taxon>asterids</taxon>
        <taxon>campanulids</taxon>
        <taxon>Asterales</taxon>
        <taxon>Asteraceae</taxon>
        <taxon>Asteroideae</taxon>
        <taxon>Anthemideae</taxon>
        <taxon>Anthemidinae</taxon>
        <taxon>Tanacetum</taxon>
    </lineage>
</organism>
<evidence type="ECO:0000256" key="1">
    <source>
        <dbReference type="SAM" id="MobiDB-lite"/>
    </source>
</evidence>
<evidence type="ECO:0000313" key="2">
    <source>
        <dbReference type="EMBL" id="GJT27060.1"/>
    </source>
</evidence>
<dbReference type="Proteomes" id="UP001151760">
    <property type="component" value="Unassembled WGS sequence"/>
</dbReference>
<evidence type="ECO:0008006" key="4">
    <source>
        <dbReference type="Google" id="ProtNLM"/>
    </source>
</evidence>
<proteinExistence type="predicted"/>
<reference evidence="2" key="2">
    <citation type="submission" date="2022-01" db="EMBL/GenBank/DDBJ databases">
        <authorList>
            <person name="Yamashiro T."/>
            <person name="Shiraishi A."/>
            <person name="Satake H."/>
            <person name="Nakayama K."/>
        </authorList>
    </citation>
    <scope>NUCLEOTIDE SEQUENCE</scope>
</reference>
<feature type="compositionally biased region" description="Basic residues" evidence="1">
    <location>
        <begin position="243"/>
        <end position="270"/>
    </location>
</feature>
<feature type="region of interest" description="Disordered" evidence="1">
    <location>
        <begin position="221"/>
        <end position="372"/>
    </location>
</feature>
<sequence>MDLQKKQKNPIFLISVDILQNINFFRTFTISADVPSIYVQQFWNTLGKDSKTGVYSFQLDELWFNLNVDLLRKALGITPKDSAHSFVLALVGDLPWRTILFMINQCLIGKTSGGDRPRHPVLQMLWGVVTGINVEYAELIWEEFVQAIKNFFSDAANLKVPTKNPKPPDDYPLGNLKFVSKGGVYEVFGMPILKDLITDAIRNSEYYKKYLEMAACKPRQPTTMIDEEGGKKKKAPEAGKSKQPAHAKQPKPVKKKTSKPTPSRKIHKGKSCTITTRSAKAKEAKYQGSIHISEADSNSTNDAETDADMEQSTSKADTEILYVEEERGEEVSNTVDLEERTIELDKGHDGSDPDPGQSHVAQAGPNPEPMHEDFIATVYPKVHESLKLTTKEQVHIENPPSSTRTLSLMKNLEDAFTFGDQFLDDKSTEEEPRKANMEIEVESMVTVPIHQASLSVPPLSTPIIDLSPPKPVSPPV</sequence>
<keyword evidence="3" id="KW-1185">Reference proteome</keyword>
<comment type="caution">
    <text evidence="2">The sequence shown here is derived from an EMBL/GenBank/DDBJ whole genome shotgun (WGS) entry which is preliminary data.</text>
</comment>